<dbReference type="NCBIfam" id="TIGR00254">
    <property type="entry name" value="GGDEF"/>
    <property type="match status" value="1"/>
</dbReference>
<dbReference type="EMBL" id="LVWL01000018">
    <property type="protein sequence ID" value="ORI08558.1"/>
    <property type="molecule type" value="Genomic_DNA"/>
</dbReference>
<dbReference type="GO" id="GO:0043709">
    <property type="term" value="P:cell adhesion involved in single-species biofilm formation"/>
    <property type="evidence" value="ECO:0007669"/>
    <property type="project" value="TreeGrafter"/>
</dbReference>
<evidence type="ECO:0000256" key="1">
    <source>
        <dbReference type="ARBA" id="ARBA00012528"/>
    </source>
</evidence>
<name>A0A1X0U3B4_9BACT</name>
<dbReference type="PANTHER" id="PTHR45138">
    <property type="entry name" value="REGULATORY COMPONENTS OF SENSORY TRANSDUCTION SYSTEM"/>
    <property type="match status" value="1"/>
</dbReference>
<comment type="catalytic activity">
    <reaction evidence="2">
        <text>2 GTP = 3',3'-c-di-GMP + 2 diphosphate</text>
        <dbReference type="Rhea" id="RHEA:24898"/>
        <dbReference type="ChEBI" id="CHEBI:33019"/>
        <dbReference type="ChEBI" id="CHEBI:37565"/>
        <dbReference type="ChEBI" id="CHEBI:58805"/>
        <dbReference type="EC" id="2.7.7.65"/>
    </reaction>
</comment>
<feature type="domain" description="GGDEF" evidence="5">
    <location>
        <begin position="287"/>
        <end position="418"/>
    </location>
</feature>
<dbReference type="Pfam" id="PF00990">
    <property type="entry name" value="GGDEF"/>
    <property type="match status" value="1"/>
</dbReference>
<dbReference type="InterPro" id="IPR050469">
    <property type="entry name" value="Diguanylate_Cyclase"/>
</dbReference>
<dbReference type="Gene3D" id="3.40.50.2300">
    <property type="match status" value="2"/>
</dbReference>
<keyword evidence="3" id="KW-0597">Phosphoprotein</keyword>
<evidence type="ECO:0000313" key="6">
    <source>
        <dbReference type="EMBL" id="ORI08558.1"/>
    </source>
</evidence>
<dbReference type="SUPFAM" id="SSF55073">
    <property type="entry name" value="Nucleotide cyclase"/>
    <property type="match status" value="1"/>
</dbReference>
<organism evidence="6 7">
    <name type="scientific">Campylobacter concisus</name>
    <dbReference type="NCBI Taxonomy" id="199"/>
    <lineage>
        <taxon>Bacteria</taxon>
        <taxon>Pseudomonadati</taxon>
        <taxon>Campylobacterota</taxon>
        <taxon>Epsilonproteobacteria</taxon>
        <taxon>Campylobacterales</taxon>
        <taxon>Campylobacteraceae</taxon>
        <taxon>Campylobacter</taxon>
    </lineage>
</organism>
<dbReference type="FunFam" id="3.30.70.270:FF:000001">
    <property type="entry name" value="Diguanylate cyclase domain protein"/>
    <property type="match status" value="1"/>
</dbReference>
<evidence type="ECO:0000259" key="4">
    <source>
        <dbReference type="PROSITE" id="PS50110"/>
    </source>
</evidence>
<sequence length="418" mass="47431">MERILVVDDNKALAKLIVMQMEKSIDEMAIDVAYSFAEAQMLINEHDKDYFMTILDLNLPDAPNGEIVDYALSKGLSAIVLTGSIDDETREKFINKDIVDYVYKGNMDDINYIFQMINRLSKNRQYKVLVVEDSLPFRNMIKKILTSLQFKVLAAAHGEEAMSYFADNPDINLIITDYRMPVKDGLEVLKEVRKEKDKNSLGVIVMTSPSEKTDASIFLKNGASDFIAKPFSKEELICRVNNTIEAMENINKIANFANRDFLTGVYNRRFFYSDVEEYVQAAEETNEPYAFAMIDIDYFKKINDTYGHDGGDRTLKSIAKILNDNTKGSDIVARFGGEEFCVVLKKISREEAVKFFVNLRAKVAENEVVIKKQKIRVTISIGVSFGNGHCEIDDMLEACDSALYTAKENGRNRVEIAL</sequence>
<feature type="modified residue" description="4-aspartylphosphate" evidence="3">
    <location>
        <position position="56"/>
    </location>
</feature>
<comment type="caution">
    <text evidence="6">The sequence shown here is derived from an EMBL/GenBank/DDBJ whole genome shotgun (WGS) entry which is preliminary data.</text>
</comment>
<dbReference type="SUPFAM" id="SSF52172">
    <property type="entry name" value="CheY-like"/>
    <property type="match status" value="2"/>
</dbReference>
<dbReference type="PANTHER" id="PTHR45138:SF9">
    <property type="entry name" value="DIGUANYLATE CYCLASE DGCM-RELATED"/>
    <property type="match status" value="1"/>
</dbReference>
<dbReference type="PROSITE" id="PS50110">
    <property type="entry name" value="RESPONSE_REGULATORY"/>
    <property type="match status" value="2"/>
</dbReference>
<feature type="domain" description="Response regulatory" evidence="4">
    <location>
        <begin position="3"/>
        <end position="119"/>
    </location>
</feature>
<dbReference type="Pfam" id="PF00072">
    <property type="entry name" value="Response_reg"/>
    <property type="match status" value="1"/>
</dbReference>
<dbReference type="Proteomes" id="UP000192671">
    <property type="component" value="Unassembled WGS sequence"/>
</dbReference>
<feature type="domain" description="Response regulatory" evidence="4">
    <location>
        <begin position="127"/>
        <end position="244"/>
    </location>
</feature>
<reference evidence="6 7" key="1">
    <citation type="journal article" date="2017" name="Gene Rep">
        <title>The ribosomal RNA operon (rrn) of Campylobacter concisus supports molecular typing to genomospecies level.</title>
        <authorList>
            <person name="Huq M."/>
            <person name="Van T.T.H."/>
            <person name="Gurtler V."/>
            <person name="Elshagmani E."/>
            <person name="Allemailem K.S."/>
            <person name="Smooker P.M."/>
            <person name="Istivan T.S."/>
        </authorList>
    </citation>
    <scope>NUCLEOTIDE SEQUENCE [LARGE SCALE GENOMIC DNA]</scope>
    <source>
        <strain evidence="6 7">RCH 26</strain>
    </source>
</reference>
<evidence type="ECO:0000256" key="3">
    <source>
        <dbReference type="PROSITE-ProRule" id="PRU00169"/>
    </source>
</evidence>
<dbReference type="GO" id="GO:0000160">
    <property type="term" value="P:phosphorelay signal transduction system"/>
    <property type="evidence" value="ECO:0007669"/>
    <property type="project" value="InterPro"/>
</dbReference>
<evidence type="ECO:0000259" key="5">
    <source>
        <dbReference type="PROSITE" id="PS50887"/>
    </source>
</evidence>
<dbReference type="SMART" id="SM00267">
    <property type="entry name" value="GGDEF"/>
    <property type="match status" value="1"/>
</dbReference>
<dbReference type="InterPro" id="IPR001789">
    <property type="entry name" value="Sig_transdc_resp-reg_receiver"/>
</dbReference>
<dbReference type="AlphaFoldDB" id="A0A1X0U3B4"/>
<dbReference type="GO" id="GO:0052621">
    <property type="term" value="F:diguanylate cyclase activity"/>
    <property type="evidence" value="ECO:0007669"/>
    <property type="project" value="UniProtKB-EC"/>
</dbReference>
<evidence type="ECO:0000313" key="7">
    <source>
        <dbReference type="Proteomes" id="UP000192671"/>
    </source>
</evidence>
<dbReference type="GO" id="GO:1902201">
    <property type="term" value="P:negative regulation of bacterial-type flagellum-dependent cell motility"/>
    <property type="evidence" value="ECO:0007669"/>
    <property type="project" value="TreeGrafter"/>
</dbReference>
<dbReference type="InterPro" id="IPR000160">
    <property type="entry name" value="GGDEF_dom"/>
</dbReference>
<proteinExistence type="predicted"/>
<gene>
    <name evidence="6" type="ORF">A3835_03220</name>
</gene>
<dbReference type="InterPro" id="IPR011006">
    <property type="entry name" value="CheY-like_superfamily"/>
</dbReference>
<dbReference type="GO" id="GO:0005886">
    <property type="term" value="C:plasma membrane"/>
    <property type="evidence" value="ECO:0007669"/>
    <property type="project" value="TreeGrafter"/>
</dbReference>
<dbReference type="SMART" id="SM00448">
    <property type="entry name" value="REC"/>
    <property type="match status" value="2"/>
</dbReference>
<feature type="modified residue" description="4-aspartylphosphate" evidence="3">
    <location>
        <position position="177"/>
    </location>
</feature>
<dbReference type="Gene3D" id="3.30.70.270">
    <property type="match status" value="1"/>
</dbReference>
<dbReference type="EC" id="2.7.7.65" evidence="1"/>
<dbReference type="InterPro" id="IPR043128">
    <property type="entry name" value="Rev_trsase/Diguanyl_cyclase"/>
</dbReference>
<dbReference type="PROSITE" id="PS50887">
    <property type="entry name" value="GGDEF"/>
    <property type="match status" value="1"/>
</dbReference>
<dbReference type="InterPro" id="IPR029787">
    <property type="entry name" value="Nucleotide_cyclase"/>
</dbReference>
<protein>
    <recommendedName>
        <fullName evidence="1">diguanylate cyclase</fullName>
        <ecNumber evidence="1">2.7.7.65</ecNumber>
    </recommendedName>
</protein>
<accession>A0A1X0U3B4</accession>
<evidence type="ECO:0000256" key="2">
    <source>
        <dbReference type="ARBA" id="ARBA00034247"/>
    </source>
</evidence>
<dbReference type="CDD" id="cd01949">
    <property type="entry name" value="GGDEF"/>
    <property type="match status" value="1"/>
</dbReference>